<evidence type="ECO:0000313" key="8">
    <source>
        <dbReference type="Ensembl" id="ENSBIXP00000034106.1"/>
    </source>
</evidence>
<reference evidence="8 9" key="1">
    <citation type="submission" date="2018-11" db="EMBL/GenBank/DDBJ databases">
        <title>Haplotype-resolved cattle genomes.</title>
        <authorList>
            <person name="Low W.Y."/>
            <person name="Tearle R."/>
            <person name="Bickhart D.M."/>
            <person name="Rosen B.D."/>
            <person name="Koren S."/>
            <person name="Rhie A."/>
            <person name="Hiendleder S."/>
            <person name="Phillippy A.M."/>
            <person name="Smith T.P.L."/>
            <person name="Williams J.L."/>
        </authorList>
    </citation>
    <scope>NUCLEOTIDE SEQUENCE [LARGE SCALE GENOMIC DNA]</scope>
</reference>
<dbReference type="InterPro" id="IPR008369">
    <property type="entry name" value="VDCC_g5su"/>
</dbReference>
<dbReference type="Gene3D" id="1.20.140.150">
    <property type="match status" value="1"/>
</dbReference>
<organism evidence="8 9">
    <name type="scientific">Bos indicus x Bos taurus</name>
    <name type="common">Hybrid cattle</name>
    <dbReference type="NCBI Taxonomy" id="30522"/>
    <lineage>
        <taxon>Eukaryota</taxon>
        <taxon>Metazoa</taxon>
        <taxon>Chordata</taxon>
        <taxon>Craniata</taxon>
        <taxon>Vertebrata</taxon>
        <taxon>Euteleostomi</taxon>
        <taxon>Mammalia</taxon>
        <taxon>Eutheria</taxon>
        <taxon>Laurasiatheria</taxon>
        <taxon>Artiodactyla</taxon>
        <taxon>Ruminantia</taxon>
        <taxon>Pecora</taxon>
        <taxon>Bovidae</taxon>
        <taxon>Bovinae</taxon>
        <taxon>Bos</taxon>
    </lineage>
</organism>
<dbReference type="GO" id="GO:0098943">
    <property type="term" value="P:neurotransmitter receptor transport, postsynaptic endosome to lysosome"/>
    <property type="evidence" value="ECO:0007669"/>
    <property type="project" value="TreeGrafter"/>
</dbReference>
<gene>
    <name evidence="8" type="primary">CACNG5</name>
</gene>
<comment type="subcellular location">
    <subcellularLocation>
        <location evidence="1">Membrane</location>
        <topology evidence="1">Multi-pass membrane protein</topology>
    </subcellularLocation>
</comment>
<dbReference type="InterPro" id="IPR004031">
    <property type="entry name" value="PMP22/EMP/MP20/Claudin"/>
</dbReference>
<dbReference type="GO" id="GO:0051968">
    <property type="term" value="P:positive regulation of synaptic transmission, glutamatergic"/>
    <property type="evidence" value="ECO:0007669"/>
    <property type="project" value="TreeGrafter"/>
</dbReference>
<feature type="transmembrane region" description="Helical" evidence="7">
    <location>
        <begin position="179"/>
        <end position="203"/>
    </location>
</feature>
<dbReference type="GO" id="GO:0098839">
    <property type="term" value="C:postsynaptic density membrane"/>
    <property type="evidence" value="ECO:0007669"/>
    <property type="project" value="TreeGrafter"/>
</dbReference>
<dbReference type="GO" id="GO:0099590">
    <property type="term" value="P:neurotransmitter receptor internalization"/>
    <property type="evidence" value="ECO:0007669"/>
    <property type="project" value="TreeGrafter"/>
</dbReference>
<dbReference type="PRINTS" id="PR01793">
    <property type="entry name" value="VDCCGAMMA5"/>
</dbReference>
<dbReference type="Ensembl" id="ENSBIXT00000021411.1">
    <property type="protein sequence ID" value="ENSBIXP00000034106.1"/>
    <property type="gene ID" value="ENSBIXG00000017049.1"/>
</dbReference>
<evidence type="ECO:0000256" key="5">
    <source>
        <dbReference type="ARBA" id="ARBA00023136"/>
    </source>
</evidence>
<evidence type="ECO:0000256" key="2">
    <source>
        <dbReference type="ARBA" id="ARBA00007111"/>
    </source>
</evidence>
<proteinExistence type="inferred from homology"/>
<dbReference type="InterPro" id="IPR008368">
    <property type="entry name" value="VDCC_gsu"/>
</dbReference>
<dbReference type="GO" id="GO:0005245">
    <property type="term" value="F:voltage-gated calcium channel activity"/>
    <property type="evidence" value="ECO:0007669"/>
    <property type="project" value="TreeGrafter"/>
</dbReference>
<accession>A0A4W2EB42</accession>
<dbReference type="Proteomes" id="UP000314981">
    <property type="component" value="Chromosome 19"/>
</dbReference>
<feature type="transmembrane region" description="Helical" evidence="7">
    <location>
        <begin position="58"/>
        <end position="78"/>
    </location>
</feature>
<evidence type="ECO:0000256" key="4">
    <source>
        <dbReference type="ARBA" id="ARBA00022989"/>
    </source>
</evidence>
<reference evidence="8" key="3">
    <citation type="submission" date="2025-09" db="UniProtKB">
        <authorList>
            <consortium name="Ensembl"/>
        </authorList>
    </citation>
    <scope>IDENTIFICATION</scope>
</reference>
<keyword evidence="9" id="KW-1185">Reference proteome</keyword>
<evidence type="ECO:0000256" key="1">
    <source>
        <dbReference type="ARBA" id="ARBA00004141"/>
    </source>
</evidence>
<reference evidence="8" key="2">
    <citation type="submission" date="2025-08" db="UniProtKB">
        <authorList>
            <consortium name="Ensembl"/>
        </authorList>
    </citation>
    <scope>IDENTIFICATION</scope>
</reference>
<sequence length="422" mass="45590">MVAVIVTTGALRSLSVIEHLLCTGCSCRACSRRCLALLPPEPTPAGLTGRMGACGRKALTLLSSVFAVCSLGLLGIAVSTDYWLYLEEGVVLAQNQSTETRMSLHSGLWRVCFLAGEEQGRCFTIEYVMPASAQLTSESTVSVLKMIRSATPFPLVSLFFMFIGFILSNIGHVRPHRTILAFVSGIFFILSGLSLVVGLVLYISSINDEMLNRTRDTETYFSYKYGWSFAFAAISFLLTEVKPSRGLDGGGAAGRGRRRRPAGLRPSSRPRFPSSSPPPCPPHPAPLPPRPSPLPSPPLPSGRYPGPQHQRPPPPPTERRGDVRVPVHEEVYRRGPVPASPRLLPPASEQLLRLLGPVPAPGRLGPGPQSLRPLQRRLPADEQQLPGAAQVPRLRPDVHLPVLSRGLPWTAARTACPALAGP</sequence>
<comment type="similarity">
    <text evidence="2">Belongs to the PMP-22/EMP/MP20 family. CACNG subfamily.</text>
</comment>
<evidence type="ECO:0000313" key="9">
    <source>
        <dbReference type="Proteomes" id="UP000314981"/>
    </source>
</evidence>
<dbReference type="InterPro" id="IPR051072">
    <property type="entry name" value="CACNG_subunit"/>
</dbReference>
<dbReference type="FunFam" id="1.20.140.150:FF:000060">
    <property type="entry name" value="voltage-dependent calcium channel gamma-7 subunit isoform X2"/>
    <property type="match status" value="1"/>
</dbReference>
<dbReference type="PRINTS" id="PR01792">
    <property type="entry name" value="VDCCGAMMA"/>
</dbReference>
<evidence type="ECO:0000256" key="3">
    <source>
        <dbReference type="ARBA" id="ARBA00022692"/>
    </source>
</evidence>
<evidence type="ECO:0000256" key="6">
    <source>
        <dbReference type="SAM" id="MobiDB-lite"/>
    </source>
</evidence>
<dbReference type="PANTHER" id="PTHR12107:SF4">
    <property type="entry name" value="VOLTAGE-DEPENDENT CALCIUM CHANNEL GAMMA-5 SUBUNIT"/>
    <property type="match status" value="1"/>
</dbReference>
<dbReference type="PANTHER" id="PTHR12107">
    <property type="entry name" value="VOLTAGE-DEPENDENT CALCIUM CHANNEL GAMMA SUBUNIT"/>
    <property type="match status" value="1"/>
</dbReference>
<dbReference type="Pfam" id="PF13903">
    <property type="entry name" value="Claudin_2"/>
    <property type="match status" value="1"/>
</dbReference>
<keyword evidence="4 7" id="KW-1133">Transmembrane helix</keyword>
<dbReference type="GO" id="GO:0032281">
    <property type="term" value="C:AMPA glutamate receptor complex"/>
    <property type="evidence" value="ECO:0007669"/>
    <property type="project" value="TreeGrafter"/>
</dbReference>
<dbReference type="GO" id="GO:0016247">
    <property type="term" value="F:channel regulator activity"/>
    <property type="evidence" value="ECO:0007669"/>
    <property type="project" value="TreeGrafter"/>
</dbReference>
<keyword evidence="5 7" id="KW-0472">Membrane</keyword>
<feature type="region of interest" description="Disordered" evidence="6">
    <location>
        <begin position="247"/>
        <end position="324"/>
    </location>
</feature>
<feature type="compositionally biased region" description="Low complexity" evidence="6">
    <location>
        <begin position="263"/>
        <end position="274"/>
    </location>
</feature>
<evidence type="ECO:0000256" key="7">
    <source>
        <dbReference type="SAM" id="Phobius"/>
    </source>
</evidence>
<dbReference type="AlphaFoldDB" id="A0A4W2EB42"/>
<protein>
    <submittedName>
        <fullName evidence="8">Calcium voltage-gated channel auxiliary subunit gamma 5</fullName>
    </submittedName>
</protein>
<dbReference type="GO" id="GO:0098970">
    <property type="term" value="P:postsynaptic neurotransmitter receptor diffusion trapping"/>
    <property type="evidence" value="ECO:0007669"/>
    <property type="project" value="TreeGrafter"/>
</dbReference>
<dbReference type="GO" id="GO:0019226">
    <property type="term" value="P:transmission of nerve impulse"/>
    <property type="evidence" value="ECO:0007669"/>
    <property type="project" value="TreeGrafter"/>
</dbReference>
<feature type="transmembrane region" description="Helical" evidence="7">
    <location>
        <begin position="146"/>
        <end position="167"/>
    </location>
</feature>
<keyword evidence="3 7" id="KW-0812">Transmembrane</keyword>
<name>A0A4W2EB42_BOBOX</name>
<feature type="compositionally biased region" description="Pro residues" evidence="6">
    <location>
        <begin position="275"/>
        <end position="300"/>
    </location>
</feature>